<accession>A0A8C4LCU0</accession>
<organism evidence="5">
    <name type="scientific">Equus asinus asinus</name>
    <dbReference type="NCBI Taxonomy" id="83772"/>
    <lineage>
        <taxon>Eukaryota</taxon>
        <taxon>Metazoa</taxon>
        <taxon>Chordata</taxon>
        <taxon>Craniata</taxon>
        <taxon>Vertebrata</taxon>
        <taxon>Euteleostomi</taxon>
        <taxon>Mammalia</taxon>
        <taxon>Eutheria</taxon>
        <taxon>Laurasiatheria</taxon>
        <taxon>Perissodactyla</taxon>
        <taxon>Equidae</taxon>
        <taxon>Equus</taxon>
    </lineage>
</organism>
<dbReference type="InterPro" id="IPR011992">
    <property type="entry name" value="EF-hand-dom_pair"/>
</dbReference>
<reference evidence="5" key="1">
    <citation type="submission" date="2023-03" db="UniProtKB">
        <authorList>
            <consortium name="Ensembl"/>
        </authorList>
    </citation>
    <scope>IDENTIFICATION</scope>
</reference>
<protein>
    <recommendedName>
        <fullName evidence="4">EF-hand domain-containing protein</fullName>
    </recommendedName>
</protein>
<keyword evidence="2" id="KW-0677">Repeat</keyword>
<dbReference type="GO" id="GO:0005509">
    <property type="term" value="F:calcium ion binding"/>
    <property type="evidence" value="ECO:0007669"/>
    <property type="project" value="InterPro"/>
</dbReference>
<dbReference type="SUPFAM" id="SSF47473">
    <property type="entry name" value="EF-hand"/>
    <property type="match status" value="1"/>
</dbReference>
<dbReference type="InterPro" id="IPR050403">
    <property type="entry name" value="Myosin_RLC"/>
</dbReference>
<keyword evidence="1" id="KW-0479">Metal-binding</keyword>
<proteinExistence type="predicted"/>
<dbReference type="InterPro" id="IPR002048">
    <property type="entry name" value="EF_hand_dom"/>
</dbReference>
<name>A0A8C4LCU0_EQUAS</name>
<evidence type="ECO:0000259" key="4">
    <source>
        <dbReference type="PROSITE" id="PS50222"/>
    </source>
</evidence>
<feature type="domain" description="EF-hand" evidence="4">
    <location>
        <begin position="25"/>
        <end position="60"/>
    </location>
</feature>
<sequence>SLPDKTTKKCPQHATSNMLAMLDQPQIQEFKEAFDMIDQNKDGFINKKNLHDMLFSLGKHPTDACLNAMINEASGPINFTVLLTMFGEKLNGADSEDVIRNAFARWPKGTIQEDYLRKRLTTTRDQFIDEEVDELVTINKCQLEFQPGTPNSRAYSAGTAVLSL</sequence>
<keyword evidence="3" id="KW-0106">Calcium</keyword>
<dbReference type="FunFam" id="1.10.238.10:FF:000007">
    <property type="entry name" value="Putative myosin regulatory light chain sqh"/>
    <property type="match status" value="1"/>
</dbReference>
<dbReference type="PANTHER" id="PTHR23049">
    <property type="entry name" value="MYOSIN REGULATORY LIGHT CHAIN 2"/>
    <property type="match status" value="1"/>
</dbReference>
<dbReference type="AlphaFoldDB" id="A0A8C4LCU0"/>
<evidence type="ECO:0000256" key="1">
    <source>
        <dbReference type="ARBA" id="ARBA00022723"/>
    </source>
</evidence>
<dbReference type="CDD" id="cd00051">
    <property type="entry name" value="EFh"/>
    <property type="match status" value="1"/>
</dbReference>
<dbReference type="Ensembl" id="ENSEAST00005010744.1">
    <property type="protein sequence ID" value="ENSEASP00005009895.1"/>
    <property type="gene ID" value="ENSEASG00005007008.1"/>
</dbReference>
<dbReference type="SMART" id="SM00054">
    <property type="entry name" value="EFh"/>
    <property type="match status" value="1"/>
</dbReference>
<dbReference type="Gene3D" id="1.10.238.10">
    <property type="entry name" value="EF-hand"/>
    <property type="match status" value="1"/>
</dbReference>
<evidence type="ECO:0000256" key="3">
    <source>
        <dbReference type="ARBA" id="ARBA00022837"/>
    </source>
</evidence>
<evidence type="ECO:0000313" key="5">
    <source>
        <dbReference type="Ensembl" id="ENSEASP00005009895.1"/>
    </source>
</evidence>
<evidence type="ECO:0000256" key="2">
    <source>
        <dbReference type="ARBA" id="ARBA00022737"/>
    </source>
</evidence>
<dbReference type="PROSITE" id="PS50222">
    <property type="entry name" value="EF_HAND_2"/>
    <property type="match status" value="1"/>
</dbReference>
<dbReference type="Pfam" id="PF13405">
    <property type="entry name" value="EF-hand_6"/>
    <property type="match status" value="1"/>
</dbReference>